<evidence type="ECO:0000313" key="10">
    <source>
        <dbReference type="Proteomes" id="UP000077469"/>
    </source>
</evidence>
<evidence type="ECO:0000313" key="9">
    <source>
        <dbReference type="EMBL" id="AJC73895.1"/>
    </source>
</evidence>
<reference evidence="9 10" key="1">
    <citation type="submission" date="2014-01" db="EMBL/GenBank/DDBJ databases">
        <title>Genome sequencing of Thermotog hypogea.</title>
        <authorList>
            <person name="Zhang X."/>
            <person name="Alvare G."/>
            <person name="Fristensky B."/>
            <person name="Chen L."/>
            <person name="Suen T."/>
            <person name="Chen Q."/>
            <person name="Ma K."/>
        </authorList>
    </citation>
    <scope>NUCLEOTIDE SEQUENCE [LARGE SCALE GENOMIC DNA]</scope>
    <source>
        <strain evidence="9 10">DSM 11164</strain>
    </source>
</reference>
<keyword evidence="3" id="KW-1003">Cell membrane</keyword>
<evidence type="ECO:0000256" key="5">
    <source>
        <dbReference type="ARBA" id="ARBA00022989"/>
    </source>
</evidence>
<dbReference type="PANTHER" id="PTHR43227">
    <property type="entry name" value="BLL4140 PROTEIN"/>
    <property type="match status" value="1"/>
</dbReference>
<keyword evidence="4 7" id="KW-0812">Transmembrane</keyword>
<dbReference type="Pfam" id="PF00528">
    <property type="entry name" value="BPD_transp_1"/>
    <property type="match status" value="1"/>
</dbReference>
<dbReference type="PaxDb" id="1123384-AJ81_06470"/>
<keyword evidence="5 7" id="KW-1133">Transmembrane helix</keyword>
<comment type="similarity">
    <text evidence="7">Belongs to the binding-protein-dependent transport system permease family.</text>
</comment>
<evidence type="ECO:0000256" key="3">
    <source>
        <dbReference type="ARBA" id="ARBA00022475"/>
    </source>
</evidence>
<proteinExistence type="inferred from homology"/>
<dbReference type="InterPro" id="IPR035906">
    <property type="entry name" value="MetI-like_sf"/>
</dbReference>
<dbReference type="PATRIC" id="fig|1123384.7.peg.1304"/>
<dbReference type="KEGG" id="phy:AJ81_06470"/>
<feature type="transmembrane region" description="Helical" evidence="7">
    <location>
        <begin position="12"/>
        <end position="36"/>
    </location>
</feature>
<feature type="transmembrane region" description="Helical" evidence="7">
    <location>
        <begin position="226"/>
        <end position="249"/>
    </location>
</feature>
<evidence type="ECO:0000256" key="2">
    <source>
        <dbReference type="ARBA" id="ARBA00022448"/>
    </source>
</evidence>
<comment type="subcellular location">
    <subcellularLocation>
        <location evidence="1 7">Cell membrane</location>
        <topology evidence="1 7">Multi-pass membrane protein</topology>
    </subcellularLocation>
</comment>
<keyword evidence="6 7" id="KW-0472">Membrane</keyword>
<dbReference type="PANTHER" id="PTHR43227:SF8">
    <property type="entry name" value="DIACETYLCHITOBIOSE UPTAKE SYSTEM PERMEASE PROTEIN DASB"/>
    <property type="match status" value="1"/>
</dbReference>
<dbReference type="AlphaFoldDB" id="A0A0X1KRE9"/>
<dbReference type="InterPro" id="IPR000515">
    <property type="entry name" value="MetI-like"/>
</dbReference>
<dbReference type="GO" id="GO:0055085">
    <property type="term" value="P:transmembrane transport"/>
    <property type="evidence" value="ECO:0007669"/>
    <property type="project" value="InterPro"/>
</dbReference>
<feature type="transmembrane region" description="Helical" evidence="7">
    <location>
        <begin position="81"/>
        <end position="105"/>
    </location>
</feature>
<evidence type="ECO:0000259" key="8">
    <source>
        <dbReference type="PROSITE" id="PS50928"/>
    </source>
</evidence>
<feature type="transmembrane region" description="Helical" evidence="7">
    <location>
        <begin position="168"/>
        <end position="189"/>
    </location>
</feature>
<dbReference type="RefSeq" id="WP_031504584.1">
    <property type="nucleotide sequence ID" value="NC_022795.1"/>
</dbReference>
<gene>
    <name evidence="9" type="ORF">AJ81_06470</name>
</gene>
<dbReference type="SUPFAM" id="SSF161098">
    <property type="entry name" value="MetI-like"/>
    <property type="match status" value="1"/>
</dbReference>
<dbReference type="PROSITE" id="PS50928">
    <property type="entry name" value="ABC_TM1"/>
    <property type="match status" value="1"/>
</dbReference>
<name>A0A0X1KRE9_9THEM</name>
<dbReference type="EMBL" id="CP007141">
    <property type="protein sequence ID" value="AJC73895.1"/>
    <property type="molecule type" value="Genomic_DNA"/>
</dbReference>
<dbReference type="Gene3D" id="1.10.3720.10">
    <property type="entry name" value="MetI-like"/>
    <property type="match status" value="1"/>
</dbReference>
<evidence type="ECO:0000256" key="7">
    <source>
        <dbReference type="RuleBase" id="RU363032"/>
    </source>
</evidence>
<feature type="domain" description="ABC transmembrane type-1" evidence="8">
    <location>
        <begin position="77"/>
        <end position="298"/>
    </location>
</feature>
<evidence type="ECO:0000256" key="6">
    <source>
        <dbReference type="ARBA" id="ARBA00023136"/>
    </source>
</evidence>
<feature type="transmembrane region" description="Helical" evidence="7">
    <location>
        <begin position="279"/>
        <end position="302"/>
    </location>
</feature>
<dbReference type="GO" id="GO:0005886">
    <property type="term" value="C:plasma membrane"/>
    <property type="evidence" value="ECO:0007669"/>
    <property type="project" value="UniProtKB-SubCell"/>
</dbReference>
<protein>
    <submittedName>
        <fullName evidence="9">ABC transporter permease</fullName>
    </submittedName>
</protein>
<evidence type="ECO:0000256" key="1">
    <source>
        <dbReference type="ARBA" id="ARBA00004651"/>
    </source>
</evidence>
<keyword evidence="2 7" id="KW-0813">Transport</keyword>
<sequence>MTKERYSRKWELWAFLAPALVVVVIFYVVPLILTVYTSFTPLRNWNIQRYATRLIGFYNYQKLFHAIANDPSVRAVFLTTAVFVGCTLLVNVLGGLILALLTFFVDKRTNSIASTIWLLPRMSPIAVYGLVWYYFFHGSSVGTLNSLFLKLGFIDKPVAWGQAFIPYGPWSVIIFVNGLVGVSFGMIVLSSAIKSIPSEFVIAARVDGATDWQICRRVLIPQIKWHIMYVTTWQLLSLLTSYAHTYLLVSWRLVNKSYGTPWALYVYDLAFTGVFDQGLAAAAGTLLVLVGGLLGLMTLRILGFGKLMTEPRGDI</sequence>
<dbReference type="STRING" id="1123384.AJ81_06470"/>
<evidence type="ECO:0000256" key="4">
    <source>
        <dbReference type="ARBA" id="ARBA00022692"/>
    </source>
</evidence>
<dbReference type="OrthoDB" id="9783714at2"/>
<dbReference type="CDD" id="cd06261">
    <property type="entry name" value="TM_PBP2"/>
    <property type="match status" value="1"/>
</dbReference>
<keyword evidence="10" id="KW-1185">Reference proteome</keyword>
<feature type="transmembrane region" description="Helical" evidence="7">
    <location>
        <begin position="125"/>
        <end position="148"/>
    </location>
</feature>
<organism evidence="9 10">
    <name type="scientific">Pseudothermotoga hypogea DSM 11164 = NBRC 106472</name>
    <dbReference type="NCBI Taxonomy" id="1123384"/>
    <lineage>
        <taxon>Bacteria</taxon>
        <taxon>Thermotogati</taxon>
        <taxon>Thermotogota</taxon>
        <taxon>Thermotogae</taxon>
        <taxon>Thermotogales</taxon>
        <taxon>Thermotogaceae</taxon>
        <taxon>Pseudothermotoga</taxon>
    </lineage>
</organism>
<accession>A0A0X1KRE9</accession>
<dbReference type="InterPro" id="IPR050809">
    <property type="entry name" value="UgpAE/MalFG_permease"/>
</dbReference>
<dbReference type="Proteomes" id="UP000077469">
    <property type="component" value="Chromosome"/>
</dbReference>